<accession>A0ABU5ZF15</accession>
<evidence type="ECO:0000313" key="1">
    <source>
        <dbReference type="EMBL" id="MEB3101097.1"/>
    </source>
</evidence>
<sequence length="105" mass="12186">MPEQVQMGHVSENDVFDRGYVDYQKYDQYCVEGTFFVTRLKDNAVCLIAYCLVLLMKLELKTTKTLLELSRLIKAHLNQSWEALRAAIFRRPSRTSKGRQKVAKA</sequence>
<keyword evidence="2" id="KW-1185">Reference proteome</keyword>
<dbReference type="EMBL" id="JAYJLD010000005">
    <property type="protein sequence ID" value="MEB3101097.1"/>
    <property type="molecule type" value="Genomic_DNA"/>
</dbReference>
<comment type="caution">
    <text evidence="1">The sequence shown here is derived from an EMBL/GenBank/DDBJ whole genome shotgun (WGS) entry which is preliminary data.</text>
</comment>
<dbReference type="Proteomes" id="UP001310386">
    <property type="component" value="Unassembled WGS sequence"/>
</dbReference>
<protein>
    <submittedName>
        <fullName evidence="1">Uncharacterized protein</fullName>
    </submittedName>
</protein>
<reference evidence="1" key="1">
    <citation type="submission" date="2023-12" db="EMBL/GenBank/DDBJ databases">
        <title>Fervidustalea candida gen. nov., sp. nov., a novel member of the family Paenibacillaceae isolated from a geothermal area.</title>
        <authorList>
            <person name="Li W.-J."/>
            <person name="Jiao J.-Y."/>
            <person name="Chen Y."/>
        </authorList>
    </citation>
    <scope>NUCLEOTIDE SEQUENCE</scope>
    <source>
        <strain evidence="1">SYSU GA230002</strain>
    </source>
</reference>
<evidence type="ECO:0000313" key="2">
    <source>
        <dbReference type="Proteomes" id="UP001310386"/>
    </source>
</evidence>
<organism evidence="1 2">
    <name type="scientific">Ferviditalea candida</name>
    <dbReference type="NCBI Taxonomy" id="3108399"/>
    <lineage>
        <taxon>Bacteria</taxon>
        <taxon>Bacillati</taxon>
        <taxon>Bacillota</taxon>
        <taxon>Bacilli</taxon>
        <taxon>Bacillales</taxon>
        <taxon>Paenibacillaceae</taxon>
        <taxon>Ferviditalea</taxon>
    </lineage>
</organism>
<proteinExistence type="predicted"/>
<gene>
    <name evidence="1" type="ORF">VF724_05415</name>
</gene>
<name>A0ABU5ZF15_9BACL</name>
<dbReference type="RefSeq" id="WP_371753211.1">
    <property type="nucleotide sequence ID" value="NZ_JAYJLD010000005.1"/>
</dbReference>